<name>X1PZL5_9ZZZZ</name>
<dbReference type="PANTHER" id="PTHR43155">
    <property type="entry name" value="CYCLIC DI-GMP PHOSPHODIESTERASE PA4108-RELATED"/>
    <property type="match status" value="1"/>
</dbReference>
<sequence length="247" mass="28423">KGNKLYPKDLEYLLMRHSFLFRTVELSYSRQEINALVKKIPDKRETITKLRETRSRKLDDLIEIMQLIDILNKPALQKGDPEDLIGKIKELGAELHYKDINGQPIPLLNDYERANFAIKRGSLNQEERSIIESHVQHSYNFVSKIPWPPEYKNIPEIVVKHHEKLDGSGYPHGLRGKEQIPLPARIMVIADIFDALTAPDRPYKSAVPMDRVKAILGEEAADGKLDGDVVELLVSKRLYERVANLRR</sequence>
<accession>X1PZL5</accession>
<organism evidence="2">
    <name type="scientific">marine sediment metagenome</name>
    <dbReference type="NCBI Taxonomy" id="412755"/>
    <lineage>
        <taxon>unclassified sequences</taxon>
        <taxon>metagenomes</taxon>
        <taxon>ecological metagenomes</taxon>
    </lineage>
</organism>
<feature type="domain" description="HD-GYP" evidence="1">
    <location>
        <begin position="36"/>
        <end position="247"/>
    </location>
</feature>
<evidence type="ECO:0000259" key="1">
    <source>
        <dbReference type="PROSITE" id="PS51832"/>
    </source>
</evidence>
<dbReference type="InterPro" id="IPR003607">
    <property type="entry name" value="HD/PDEase_dom"/>
</dbReference>
<dbReference type="PANTHER" id="PTHR43155:SF2">
    <property type="entry name" value="CYCLIC DI-GMP PHOSPHODIESTERASE PA4108"/>
    <property type="match status" value="1"/>
</dbReference>
<comment type="caution">
    <text evidence="2">The sequence shown here is derived from an EMBL/GenBank/DDBJ whole genome shotgun (WGS) entry which is preliminary data.</text>
</comment>
<proteinExistence type="predicted"/>
<reference evidence="2" key="1">
    <citation type="journal article" date="2014" name="Front. Microbiol.">
        <title>High frequency of phylogenetically diverse reductive dehalogenase-homologous genes in deep subseafloor sedimentary metagenomes.</title>
        <authorList>
            <person name="Kawai M."/>
            <person name="Futagami T."/>
            <person name="Toyoda A."/>
            <person name="Takaki Y."/>
            <person name="Nishi S."/>
            <person name="Hori S."/>
            <person name="Arai W."/>
            <person name="Tsubouchi T."/>
            <person name="Morono Y."/>
            <person name="Uchiyama I."/>
            <person name="Ito T."/>
            <person name="Fujiyama A."/>
            <person name="Inagaki F."/>
            <person name="Takami H."/>
        </authorList>
    </citation>
    <scope>NUCLEOTIDE SEQUENCE</scope>
    <source>
        <strain evidence="2">Expedition CK06-06</strain>
    </source>
</reference>
<dbReference type="InterPro" id="IPR037522">
    <property type="entry name" value="HD_GYP_dom"/>
</dbReference>
<evidence type="ECO:0000313" key="2">
    <source>
        <dbReference type="EMBL" id="GAI44290.1"/>
    </source>
</evidence>
<dbReference type="SUPFAM" id="SSF109604">
    <property type="entry name" value="HD-domain/PDEase-like"/>
    <property type="match status" value="1"/>
</dbReference>
<protein>
    <recommendedName>
        <fullName evidence="1">HD-GYP domain-containing protein</fullName>
    </recommendedName>
</protein>
<dbReference type="EMBL" id="BARV01030705">
    <property type="protein sequence ID" value="GAI44290.1"/>
    <property type="molecule type" value="Genomic_DNA"/>
</dbReference>
<dbReference type="CDD" id="cd00077">
    <property type="entry name" value="HDc"/>
    <property type="match status" value="1"/>
</dbReference>
<gene>
    <name evidence="2" type="ORF">S06H3_48726</name>
</gene>
<dbReference type="AlphaFoldDB" id="X1PZL5"/>
<dbReference type="PROSITE" id="PS51832">
    <property type="entry name" value="HD_GYP"/>
    <property type="match status" value="1"/>
</dbReference>
<dbReference type="Gene3D" id="1.10.3210.10">
    <property type="entry name" value="Hypothetical protein af1432"/>
    <property type="match status" value="1"/>
</dbReference>
<feature type="non-terminal residue" evidence="2">
    <location>
        <position position="1"/>
    </location>
</feature>
<dbReference type="Pfam" id="PF13487">
    <property type="entry name" value="HD_5"/>
    <property type="match status" value="1"/>
</dbReference>